<evidence type="ECO:0000313" key="4">
    <source>
        <dbReference type="Proteomes" id="UP000799750"/>
    </source>
</evidence>
<dbReference type="GO" id="GO:0033309">
    <property type="term" value="C:SBF transcription complex"/>
    <property type="evidence" value="ECO:0007669"/>
    <property type="project" value="TreeGrafter"/>
</dbReference>
<evidence type="ECO:0000259" key="2">
    <source>
        <dbReference type="PROSITE" id="PS51299"/>
    </source>
</evidence>
<dbReference type="OrthoDB" id="5562739at2759"/>
<keyword evidence="4" id="KW-1185">Reference proteome</keyword>
<proteinExistence type="predicted"/>
<dbReference type="PANTHER" id="PTHR43828:SF5">
    <property type="entry name" value="TRANSCRIPTIONAL REPRESSOR XBP1"/>
    <property type="match status" value="1"/>
</dbReference>
<organism evidence="3 4">
    <name type="scientific">Lophium mytilinum</name>
    <dbReference type="NCBI Taxonomy" id="390894"/>
    <lineage>
        <taxon>Eukaryota</taxon>
        <taxon>Fungi</taxon>
        <taxon>Dikarya</taxon>
        <taxon>Ascomycota</taxon>
        <taxon>Pezizomycotina</taxon>
        <taxon>Dothideomycetes</taxon>
        <taxon>Pleosporomycetidae</taxon>
        <taxon>Mytilinidiales</taxon>
        <taxon>Mytilinidiaceae</taxon>
        <taxon>Lophium</taxon>
    </lineage>
</organism>
<dbReference type="Proteomes" id="UP000799750">
    <property type="component" value="Unassembled WGS sequence"/>
</dbReference>
<feature type="domain" description="HTH APSES-type" evidence="2">
    <location>
        <begin position="103"/>
        <end position="221"/>
    </location>
</feature>
<feature type="region of interest" description="Disordered" evidence="1">
    <location>
        <begin position="409"/>
        <end position="429"/>
    </location>
</feature>
<dbReference type="EMBL" id="MU004192">
    <property type="protein sequence ID" value="KAF2493218.1"/>
    <property type="molecule type" value="Genomic_DNA"/>
</dbReference>
<gene>
    <name evidence="3" type="ORF">BU16DRAFT_513005</name>
</gene>
<feature type="compositionally biased region" description="Polar residues" evidence="1">
    <location>
        <begin position="23"/>
        <end position="37"/>
    </location>
</feature>
<feature type="region of interest" description="Disordered" evidence="1">
    <location>
        <begin position="17"/>
        <end position="39"/>
    </location>
</feature>
<protein>
    <submittedName>
        <fullName evidence="3">DNA-binding domain of Mlu1-box binding protein MBP1</fullName>
    </submittedName>
</protein>
<dbReference type="PROSITE" id="PS51299">
    <property type="entry name" value="HTH_APSES"/>
    <property type="match status" value="1"/>
</dbReference>
<dbReference type="InterPro" id="IPR051642">
    <property type="entry name" value="SWI6-like"/>
</dbReference>
<dbReference type="GO" id="GO:0000981">
    <property type="term" value="F:DNA-binding transcription factor activity, RNA polymerase II-specific"/>
    <property type="evidence" value="ECO:0007669"/>
    <property type="project" value="UniProtKB-ARBA"/>
</dbReference>
<dbReference type="AlphaFoldDB" id="A0A6A6QL76"/>
<accession>A0A6A6QL76</accession>
<dbReference type="SUPFAM" id="SSF54616">
    <property type="entry name" value="DNA-binding domain of Mlu1-box binding protein MBP1"/>
    <property type="match status" value="1"/>
</dbReference>
<dbReference type="InterPro" id="IPR036887">
    <property type="entry name" value="HTH_APSES_sf"/>
</dbReference>
<feature type="region of interest" description="Disordered" evidence="1">
    <location>
        <begin position="346"/>
        <end position="389"/>
    </location>
</feature>
<dbReference type="Gene3D" id="3.10.260.10">
    <property type="entry name" value="Transcription regulator HTH, APSES-type DNA-binding domain"/>
    <property type="match status" value="1"/>
</dbReference>
<evidence type="ECO:0000313" key="3">
    <source>
        <dbReference type="EMBL" id="KAF2493218.1"/>
    </source>
</evidence>
<evidence type="ECO:0000256" key="1">
    <source>
        <dbReference type="SAM" id="MobiDB-lite"/>
    </source>
</evidence>
<feature type="compositionally biased region" description="Basic residues" evidence="1">
    <location>
        <begin position="419"/>
        <end position="429"/>
    </location>
</feature>
<dbReference type="GO" id="GO:0030907">
    <property type="term" value="C:MBF transcription complex"/>
    <property type="evidence" value="ECO:0007669"/>
    <property type="project" value="TreeGrafter"/>
</dbReference>
<dbReference type="InterPro" id="IPR003163">
    <property type="entry name" value="Tscrpt_reg_HTH_APSES-type"/>
</dbReference>
<keyword evidence="3" id="KW-0238">DNA-binding</keyword>
<name>A0A6A6QL76_9PEZI</name>
<dbReference type="PANTHER" id="PTHR43828">
    <property type="entry name" value="ASPARAGINASE"/>
    <property type="match status" value="1"/>
</dbReference>
<reference evidence="3" key="1">
    <citation type="journal article" date="2020" name="Stud. Mycol.">
        <title>101 Dothideomycetes genomes: a test case for predicting lifestyles and emergence of pathogens.</title>
        <authorList>
            <person name="Haridas S."/>
            <person name="Albert R."/>
            <person name="Binder M."/>
            <person name="Bloem J."/>
            <person name="Labutti K."/>
            <person name="Salamov A."/>
            <person name="Andreopoulos B."/>
            <person name="Baker S."/>
            <person name="Barry K."/>
            <person name="Bills G."/>
            <person name="Bluhm B."/>
            <person name="Cannon C."/>
            <person name="Castanera R."/>
            <person name="Culley D."/>
            <person name="Daum C."/>
            <person name="Ezra D."/>
            <person name="Gonzalez J."/>
            <person name="Henrissat B."/>
            <person name="Kuo A."/>
            <person name="Liang C."/>
            <person name="Lipzen A."/>
            <person name="Lutzoni F."/>
            <person name="Magnuson J."/>
            <person name="Mondo S."/>
            <person name="Nolan M."/>
            <person name="Ohm R."/>
            <person name="Pangilinan J."/>
            <person name="Park H.-J."/>
            <person name="Ramirez L."/>
            <person name="Alfaro M."/>
            <person name="Sun H."/>
            <person name="Tritt A."/>
            <person name="Yoshinaga Y."/>
            <person name="Zwiers L.-H."/>
            <person name="Turgeon B."/>
            <person name="Goodwin S."/>
            <person name="Spatafora J."/>
            <person name="Crous P."/>
            <person name="Grigoriev I."/>
        </authorList>
    </citation>
    <scope>NUCLEOTIDE SEQUENCE</scope>
    <source>
        <strain evidence="3">CBS 269.34</strain>
    </source>
</reference>
<sequence>MKIQSLLNPLRSDLYDYRDSSSPTPTNIPRSFMAHTSTPKRKKIPKDAAVFTEGSKFKGPVNYPPHEAGDDEELAAYHRQYQIHPVGEIGRYCRHIPYNSEKKDFMAKTGRESFEVFQYTFKKPGDDKEYLVLWDYEIGLVRITPFFKCCKYSKTTPAKVLKLNPGLRDISHSITGGSLAAQGYWMPFEAAKAVAATFCYPIRHALTPIFGKDFLSMCTLPKDPTFGKFLINQSITDQCTAECERWRLDSEDRQTSVRDHSMPMDVPGSQIAYQPWTTKTFIHRQAKPADIESGYGTDTDQSDKYLFSPQVSPTNRAWTSINRSNSPGEIRSVPAFSSPKPLLYSVPSGVEEDQPRNKRGLSEISDESDDVGSHPMASIERSVEPEHTSLAAKATEREMNAAQLMLQLSMDDSALRGDHRAKRKRRAST</sequence>
<dbReference type="GO" id="GO:0003677">
    <property type="term" value="F:DNA binding"/>
    <property type="evidence" value="ECO:0007669"/>
    <property type="project" value="UniProtKB-KW"/>
</dbReference>